<sequence>MYKEIIKPAITLFLVCVIITGALAVVNGVTKPIIEERDKAALQKSLSVVLPGAGSFSDAVDRETLISRGYQPGETIKNLYEAEAGGETVGYVVEVTPRGYGGAIRILVGIDRDLSVTGVRILSHSETPGLGSKAQDQTYLEQYLGTIPENLYHVVKTAPSQDGDIAALSGATVTSRAVSNGISEAASLVRSLVKGGE</sequence>
<name>A0A1M6BQQ4_9FIRM</name>
<keyword evidence="6" id="KW-1133">Transmembrane helix</keyword>
<dbReference type="NCBIfam" id="TIGR01947">
    <property type="entry name" value="rnfG"/>
    <property type="match status" value="1"/>
</dbReference>
<comment type="subunit">
    <text evidence="6">The complex is composed of six subunits: RnfA, RnfB, RnfC, RnfD, RnfE and RnfG.</text>
</comment>
<dbReference type="OrthoDB" id="9794010at2"/>
<dbReference type="PANTHER" id="PTHR36118">
    <property type="entry name" value="ION-TRANSLOCATING OXIDOREDUCTASE COMPLEX SUBUNIT G"/>
    <property type="match status" value="1"/>
</dbReference>
<dbReference type="Proteomes" id="UP000324781">
    <property type="component" value="Unassembled WGS sequence"/>
</dbReference>
<keyword evidence="3 6" id="KW-0285">Flavoprotein</keyword>
<evidence type="ECO:0000256" key="5">
    <source>
        <dbReference type="ARBA" id="ARBA00022982"/>
    </source>
</evidence>
<dbReference type="GO" id="GO:0022900">
    <property type="term" value="P:electron transport chain"/>
    <property type="evidence" value="ECO:0007669"/>
    <property type="project" value="UniProtKB-UniRule"/>
</dbReference>
<keyword evidence="5 6" id="KW-0249">Electron transport</keyword>
<dbReference type="EC" id="7.-.-.-" evidence="6"/>
<evidence type="ECO:0000313" key="8">
    <source>
        <dbReference type="EMBL" id="SHI51047.1"/>
    </source>
</evidence>
<keyword evidence="9" id="KW-1185">Reference proteome</keyword>
<evidence type="ECO:0000256" key="6">
    <source>
        <dbReference type="HAMAP-Rule" id="MF_00479"/>
    </source>
</evidence>
<gene>
    <name evidence="6" type="primary">rnfG</name>
    <name evidence="8" type="ORF">SAMN05444373_100391</name>
</gene>
<feature type="modified residue" description="FMN phosphoryl threonine" evidence="6">
    <location>
        <position position="172"/>
    </location>
</feature>
<keyword evidence="6" id="KW-1278">Translocase</keyword>
<dbReference type="InterPro" id="IPR010209">
    <property type="entry name" value="Ion_transpt_RnfG/RsxG"/>
</dbReference>
<keyword evidence="6" id="KW-0812">Transmembrane</keyword>
<dbReference type="Pfam" id="PF04205">
    <property type="entry name" value="FMN_bind"/>
    <property type="match status" value="1"/>
</dbReference>
<dbReference type="GO" id="GO:0010181">
    <property type="term" value="F:FMN binding"/>
    <property type="evidence" value="ECO:0007669"/>
    <property type="project" value="InterPro"/>
</dbReference>
<dbReference type="EMBL" id="FQZP01000003">
    <property type="protein sequence ID" value="SHI51047.1"/>
    <property type="molecule type" value="Genomic_DNA"/>
</dbReference>
<evidence type="ECO:0000256" key="2">
    <source>
        <dbReference type="ARBA" id="ARBA00022553"/>
    </source>
</evidence>
<dbReference type="PIRSF" id="PIRSF006091">
    <property type="entry name" value="E_trnsport_RnfG"/>
    <property type="match status" value="1"/>
</dbReference>
<evidence type="ECO:0000256" key="1">
    <source>
        <dbReference type="ARBA" id="ARBA00022448"/>
    </source>
</evidence>
<dbReference type="GO" id="GO:0009055">
    <property type="term" value="F:electron transfer activity"/>
    <property type="evidence" value="ECO:0007669"/>
    <property type="project" value="InterPro"/>
</dbReference>
<organism evidence="8 9">
    <name type="scientific">Thermoclostridium caenicola</name>
    <dbReference type="NCBI Taxonomy" id="659425"/>
    <lineage>
        <taxon>Bacteria</taxon>
        <taxon>Bacillati</taxon>
        <taxon>Bacillota</taxon>
        <taxon>Clostridia</taxon>
        <taxon>Eubacteriales</taxon>
        <taxon>Oscillospiraceae</taxon>
        <taxon>Thermoclostridium</taxon>
    </lineage>
</organism>
<dbReference type="RefSeq" id="WP_149677633.1">
    <property type="nucleotide sequence ID" value="NZ_DAONMB010000012.1"/>
</dbReference>
<comment type="similarity">
    <text evidence="6">Belongs to the RnfG family.</text>
</comment>
<proteinExistence type="inferred from homology"/>
<dbReference type="InterPro" id="IPR007329">
    <property type="entry name" value="FMN-bd"/>
</dbReference>
<evidence type="ECO:0000256" key="3">
    <source>
        <dbReference type="ARBA" id="ARBA00022630"/>
    </source>
</evidence>
<protein>
    <recommendedName>
        <fullName evidence="6">Ion-translocating oxidoreductase complex subunit G</fullName>
        <ecNumber evidence="6">7.-.-.-</ecNumber>
    </recommendedName>
    <alternativeName>
        <fullName evidence="6">Rnf electron transport complex subunit G</fullName>
    </alternativeName>
</protein>
<dbReference type="AlphaFoldDB" id="A0A1M6BQQ4"/>
<dbReference type="SMART" id="SM00900">
    <property type="entry name" value="FMN_bind"/>
    <property type="match status" value="1"/>
</dbReference>
<feature type="domain" description="FMN-binding" evidence="7">
    <location>
        <begin position="99"/>
        <end position="189"/>
    </location>
</feature>
<dbReference type="PANTHER" id="PTHR36118:SF1">
    <property type="entry name" value="ION-TRANSLOCATING OXIDOREDUCTASE COMPLEX SUBUNIT G"/>
    <property type="match status" value="1"/>
</dbReference>
<comment type="cofactor">
    <cofactor evidence="6">
        <name>FMN</name>
        <dbReference type="ChEBI" id="CHEBI:58210"/>
    </cofactor>
</comment>
<reference evidence="8 9" key="1">
    <citation type="submission" date="2016-11" db="EMBL/GenBank/DDBJ databases">
        <authorList>
            <person name="Varghese N."/>
            <person name="Submissions S."/>
        </authorList>
    </citation>
    <scope>NUCLEOTIDE SEQUENCE [LARGE SCALE GENOMIC DNA]</scope>
    <source>
        <strain evidence="8 9">DSM 19027</strain>
    </source>
</reference>
<keyword evidence="4 6" id="KW-0288">FMN</keyword>
<evidence type="ECO:0000256" key="4">
    <source>
        <dbReference type="ARBA" id="ARBA00022643"/>
    </source>
</evidence>
<accession>A0A1M6BQQ4</accession>
<keyword evidence="6" id="KW-0472">Membrane</keyword>
<keyword evidence="1 6" id="KW-0813">Transport</keyword>
<comment type="function">
    <text evidence="6">Part of a membrane-bound complex that couples electron transfer with translocation of ions across the membrane.</text>
</comment>
<keyword evidence="2 6" id="KW-0597">Phosphoprotein</keyword>
<dbReference type="HAMAP" id="MF_00479">
    <property type="entry name" value="RsxG_RnfG"/>
    <property type="match status" value="1"/>
</dbReference>
<keyword evidence="6" id="KW-1003">Cell membrane</keyword>
<evidence type="ECO:0000313" key="9">
    <source>
        <dbReference type="Proteomes" id="UP000324781"/>
    </source>
</evidence>
<evidence type="ECO:0000259" key="7">
    <source>
        <dbReference type="SMART" id="SM00900"/>
    </source>
</evidence>
<comment type="subcellular location">
    <subcellularLocation>
        <location evidence="6">Cell membrane</location>
        <topology evidence="6">Single-pass membrane protein</topology>
    </subcellularLocation>
</comment>
<dbReference type="GO" id="GO:0005886">
    <property type="term" value="C:plasma membrane"/>
    <property type="evidence" value="ECO:0007669"/>
    <property type="project" value="UniProtKB-SubCell"/>
</dbReference>